<keyword evidence="1" id="KW-0472">Membrane</keyword>
<dbReference type="OrthoDB" id="100026at2157"/>
<dbReference type="GeneID" id="33316598"/>
<sequence>MSNFDATGVLMFLYGILEILSIVWVTLDSVTKQRRMPGVEKAVWITVAFLLGPIGAAVYYFVIKRSHRYD</sequence>
<keyword evidence="1" id="KW-0812">Transmembrane</keyword>
<dbReference type="Proteomes" id="UP000250125">
    <property type="component" value="Chromosome"/>
</dbReference>
<reference evidence="2 3" key="1">
    <citation type="submission" date="2016-04" db="EMBL/GenBank/DDBJ databases">
        <title>Complete genome sequence of Thermococcus siculi type strain RG-20.</title>
        <authorList>
            <person name="Oger P.M."/>
        </authorList>
    </citation>
    <scope>NUCLEOTIDE SEQUENCE [LARGE SCALE GENOMIC DNA]</scope>
    <source>
        <strain evidence="2 3">RG-20</strain>
    </source>
</reference>
<evidence type="ECO:0000256" key="1">
    <source>
        <dbReference type="SAM" id="Phobius"/>
    </source>
</evidence>
<keyword evidence="3" id="KW-1185">Reference proteome</keyword>
<feature type="transmembrane region" description="Helical" evidence="1">
    <location>
        <begin position="42"/>
        <end position="62"/>
    </location>
</feature>
<name>A0A2Z2MV03_9EURY</name>
<feature type="transmembrane region" description="Helical" evidence="1">
    <location>
        <begin position="12"/>
        <end position="30"/>
    </location>
</feature>
<dbReference type="EMBL" id="CP015103">
    <property type="protein sequence ID" value="ASJ07720.1"/>
    <property type="molecule type" value="Genomic_DNA"/>
</dbReference>
<proteinExistence type="predicted"/>
<dbReference type="AlphaFoldDB" id="A0A2Z2MV03"/>
<evidence type="ECO:0000313" key="3">
    <source>
        <dbReference type="Proteomes" id="UP000250125"/>
    </source>
</evidence>
<keyword evidence="1" id="KW-1133">Transmembrane helix</keyword>
<evidence type="ECO:0000313" key="2">
    <source>
        <dbReference type="EMBL" id="ASJ07720.1"/>
    </source>
</evidence>
<dbReference type="RefSeq" id="WP_088854965.1">
    <property type="nucleotide sequence ID" value="NZ_CP015103.1"/>
</dbReference>
<organism evidence="2 3">
    <name type="scientific">Thermococcus siculi</name>
    <dbReference type="NCBI Taxonomy" id="72803"/>
    <lineage>
        <taxon>Archaea</taxon>
        <taxon>Methanobacteriati</taxon>
        <taxon>Methanobacteriota</taxon>
        <taxon>Thermococci</taxon>
        <taxon>Thermococcales</taxon>
        <taxon>Thermococcaceae</taxon>
        <taxon>Thermococcus</taxon>
    </lineage>
</organism>
<protein>
    <submittedName>
        <fullName evidence="2">Uncharacterized protein</fullName>
    </submittedName>
</protein>
<dbReference type="KEGG" id="tsl:A3L11_00125"/>
<gene>
    <name evidence="2" type="ORF">A3L11_00125</name>
</gene>
<accession>A0A2Z2MV03</accession>